<accession>A0A2R5F6Z8</accession>
<dbReference type="AlphaFoldDB" id="A0A2R5F6Z8"/>
<organism evidence="2 3">
    <name type="scientific">Novimethylophilus kurashikiensis</name>
    <dbReference type="NCBI Taxonomy" id="1825523"/>
    <lineage>
        <taxon>Bacteria</taxon>
        <taxon>Pseudomonadati</taxon>
        <taxon>Pseudomonadota</taxon>
        <taxon>Betaproteobacteria</taxon>
        <taxon>Nitrosomonadales</taxon>
        <taxon>Methylophilaceae</taxon>
        <taxon>Novimethylophilus</taxon>
    </lineage>
</organism>
<reference evidence="2 3" key="1">
    <citation type="journal article" date="2018" name="Environ. Microbiol.">
        <title>Isolation and genomic characterization of Novimethylophilus kurashikiensis gen. nov. sp. nov., a new lanthanide-dependent methylotrophic species of Methylophilaceae.</title>
        <authorList>
            <person name="Lv H."/>
            <person name="Sahin N."/>
            <person name="Tani A."/>
        </authorList>
    </citation>
    <scope>NUCLEOTIDE SEQUENCE [LARGE SCALE GENOMIC DNA]</scope>
    <source>
        <strain evidence="2 3">La2-4</strain>
    </source>
</reference>
<name>A0A2R5F6Z8_9PROT</name>
<feature type="transmembrane region" description="Helical" evidence="1">
    <location>
        <begin position="12"/>
        <end position="32"/>
    </location>
</feature>
<comment type="caution">
    <text evidence="2">The sequence shown here is derived from an EMBL/GenBank/DDBJ whole genome shotgun (WGS) entry which is preliminary data.</text>
</comment>
<keyword evidence="3" id="KW-1185">Reference proteome</keyword>
<dbReference type="OrthoDB" id="8744808at2"/>
<gene>
    <name evidence="2" type="ORF">NMK_1562</name>
</gene>
<evidence type="ECO:0000256" key="1">
    <source>
        <dbReference type="SAM" id="Phobius"/>
    </source>
</evidence>
<feature type="transmembrane region" description="Helical" evidence="1">
    <location>
        <begin position="226"/>
        <end position="244"/>
    </location>
</feature>
<evidence type="ECO:0000313" key="3">
    <source>
        <dbReference type="Proteomes" id="UP000245081"/>
    </source>
</evidence>
<dbReference type="EMBL" id="BDOQ01000006">
    <property type="protein sequence ID" value="GBG14006.1"/>
    <property type="molecule type" value="Genomic_DNA"/>
</dbReference>
<keyword evidence="1" id="KW-0812">Transmembrane</keyword>
<feature type="transmembrane region" description="Helical" evidence="1">
    <location>
        <begin position="287"/>
        <end position="304"/>
    </location>
</feature>
<feature type="transmembrane region" description="Helical" evidence="1">
    <location>
        <begin position="340"/>
        <end position="361"/>
    </location>
</feature>
<keyword evidence="1" id="KW-1133">Transmembrane helix</keyword>
<protein>
    <submittedName>
        <fullName evidence="2">TonB-dependent receptor</fullName>
    </submittedName>
</protein>
<keyword evidence="1" id="KW-0472">Membrane</keyword>
<dbReference type="RefSeq" id="WP_109015216.1">
    <property type="nucleotide sequence ID" value="NZ_BDOQ01000006.1"/>
</dbReference>
<evidence type="ECO:0000313" key="2">
    <source>
        <dbReference type="EMBL" id="GBG14006.1"/>
    </source>
</evidence>
<feature type="transmembrane region" description="Helical" evidence="1">
    <location>
        <begin position="116"/>
        <end position="134"/>
    </location>
</feature>
<sequence length="395" mass="44531">MNAQAHLQHWPSKLLLVFLCFFVAAVSFGGFFEKWNFRDGTKFSGMAIAEGKAARPFVYRQLLPTLSNIAERAVPNRINHGFQSWLARDPKHHNMIYSYFPNAVDSANVAYAVRYYTLYFLAFLSLVAAVFALRKLCLDLYGDQPAATLAAMGMALLLPVFLTEGGYYYDLAELLFMPLAVILAMRGNLWLLALLVGVATFNKESFLLFVITLYPFLRARLNVKRAIALEAGLLAIAVVVNVLVKYQFSSNPGEFAQFQLLDHLRWLMRPTSYFLFEVNYGVPTPKGLNIINLLLLATLVRNSWKYLSPAMRQHIWLAFGISFPLFLAFCYEGELRNFSLLYVGFTVMLCVNVAMVLQRWYRGAVTLRSAGIAVPEPEARPVLLGGEVGRTVMRG</sequence>
<feature type="transmembrane region" description="Helical" evidence="1">
    <location>
        <begin position="189"/>
        <end position="214"/>
    </location>
</feature>
<feature type="transmembrane region" description="Helical" evidence="1">
    <location>
        <begin position="146"/>
        <end position="169"/>
    </location>
</feature>
<dbReference type="Proteomes" id="UP000245081">
    <property type="component" value="Unassembled WGS sequence"/>
</dbReference>
<keyword evidence="2" id="KW-0675">Receptor</keyword>
<proteinExistence type="predicted"/>
<feature type="transmembrane region" description="Helical" evidence="1">
    <location>
        <begin position="316"/>
        <end position="334"/>
    </location>
</feature>